<dbReference type="PROSITE" id="PS51281">
    <property type="entry name" value="TAP_C"/>
    <property type="match status" value="1"/>
</dbReference>
<accession>A0ABQ7QD19</accession>
<dbReference type="SUPFAM" id="SSF52058">
    <property type="entry name" value="L domain-like"/>
    <property type="match status" value="1"/>
</dbReference>
<dbReference type="EMBL" id="JAHIBW010000018">
    <property type="protein sequence ID" value="KAG7301853.1"/>
    <property type="molecule type" value="Genomic_DNA"/>
</dbReference>
<dbReference type="InterPro" id="IPR005637">
    <property type="entry name" value="TAP_C_dom"/>
</dbReference>
<feature type="domain" description="TAP-C" evidence="2">
    <location>
        <begin position="1383"/>
        <end position="1437"/>
    </location>
</feature>
<gene>
    <name evidence="3" type="ORF">JYU34_013244</name>
</gene>
<organism evidence="3 4">
    <name type="scientific">Plutella xylostella</name>
    <name type="common">Diamondback moth</name>
    <name type="synonym">Plutella maculipennis</name>
    <dbReference type="NCBI Taxonomy" id="51655"/>
    <lineage>
        <taxon>Eukaryota</taxon>
        <taxon>Metazoa</taxon>
        <taxon>Ecdysozoa</taxon>
        <taxon>Arthropoda</taxon>
        <taxon>Hexapoda</taxon>
        <taxon>Insecta</taxon>
        <taxon>Pterygota</taxon>
        <taxon>Neoptera</taxon>
        <taxon>Endopterygota</taxon>
        <taxon>Lepidoptera</taxon>
        <taxon>Glossata</taxon>
        <taxon>Ditrysia</taxon>
        <taxon>Yponomeutoidea</taxon>
        <taxon>Plutellidae</taxon>
        <taxon>Plutella</taxon>
    </lineage>
</organism>
<dbReference type="PANTHER" id="PTHR10662:SF22">
    <property type="entry name" value="NUCLEAR RNA EXPORT FACTOR 1"/>
    <property type="match status" value="1"/>
</dbReference>
<dbReference type="InterPro" id="IPR032710">
    <property type="entry name" value="NTF2-like_dom_sf"/>
</dbReference>
<dbReference type="PROSITE" id="PS51450">
    <property type="entry name" value="LRR"/>
    <property type="match status" value="2"/>
</dbReference>
<feature type="compositionally biased region" description="Polar residues" evidence="1">
    <location>
        <begin position="549"/>
        <end position="559"/>
    </location>
</feature>
<reference evidence="3 4" key="1">
    <citation type="submission" date="2021-06" db="EMBL/GenBank/DDBJ databases">
        <title>A haploid diamondback moth (Plutella xylostella L.) genome assembly resolves 31 chromosomes and identifies a diamide resistance mutation.</title>
        <authorList>
            <person name="Ward C.M."/>
            <person name="Perry K.D."/>
            <person name="Baker G."/>
            <person name="Powis K."/>
            <person name="Heckel D.G."/>
            <person name="Baxter S.W."/>
        </authorList>
    </citation>
    <scope>NUCLEOTIDE SEQUENCE [LARGE SCALE GENOMIC DNA]</scope>
    <source>
        <strain evidence="3 4">LV</strain>
        <tissue evidence="3">Single pupa</tissue>
    </source>
</reference>
<evidence type="ECO:0000313" key="3">
    <source>
        <dbReference type="EMBL" id="KAG7301853.1"/>
    </source>
</evidence>
<keyword evidence="4" id="KW-1185">Reference proteome</keyword>
<dbReference type="InterPro" id="IPR009060">
    <property type="entry name" value="UBA-like_sf"/>
</dbReference>
<feature type="region of interest" description="Disordered" evidence="1">
    <location>
        <begin position="348"/>
        <end position="386"/>
    </location>
</feature>
<evidence type="ECO:0000313" key="4">
    <source>
        <dbReference type="Proteomes" id="UP000823941"/>
    </source>
</evidence>
<protein>
    <recommendedName>
        <fullName evidence="2">TAP-C domain-containing protein</fullName>
    </recommendedName>
</protein>
<feature type="region of interest" description="Disordered" evidence="1">
    <location>
        <begin position="589"/>
        <end position="785"/>
    </location>
</feature>
<feature type="region of interest" description="Disordered" evidence="1">
    <location>
        <begin position="885"/>
        <end position="905"/>
    </location>
</feature>
<dbReference type="InterPro" id="IPR001611">
    <property type="entry name" value="Leu-rich_rpt"/>
</dbReference>
<evidence type="ECO:0000256" key="1">
    <source>
        <dbReference type="SAM" id="MobiDB-lite"/>
    </source>
</evidence>
<name>A0ABQ7QD19_PLUXY</name>
<proteinExistence type="predicted"/>
<dbReference type="SUPFAM" id="SSF54427">
    <property type="entry name" value="NTF2-like"/>
    <property type="match status" value="1"/>
</dbReference>
<feature type="compositionally biased region" description="Polar residues" evidence="1">
    <location>
        <begin position="626"/>
        <end position="642"/>
    </location>
</feature>
<dbReference type="Gene3D" id="1.10.8.10">
    <property type="entry name" value="DNA helicase RuvA subunit, C-terminal domain"/>
    <property type="match status" value="1"/>
</dbReference>
<dbReference type="Pfam" id="PF03943">
    <property type="entry name" value="TAP_C"/>
    <property type="match status" value="1"/>
</dbReference>
<feature type="compositionally biased region" description="Polar residues" evidence="1">
    <location>
        <begin position="665"/>
        <end position="745"/>
    </location>
</feature>
<feature type="compositionally biased region" description="Low complexity" evidence="1">
    <location>
        <begin position="595"/>
        <end position="616"/>
    </location>
</feature>
<feature type="compositionally biased region" description="Low complexity" evidence="1">
    <location>
        <begin position="644"/>
        <end position="664"/>
    </location>
</feature>
<dbReference type="PANTHER" id="PTHR10662">
    <property type="entry name" value="NUCLEAR RNA EXPORT FACTOR"/>
    <property type="match status" value="1"/>
</dbReference>
<dbReference type="InterPro" id="IPR032675">
    <property type="entry name" value="LRR_dom_sf"/>
</dbReference>
<dbReference type="Proteomes" id="UP000823941">
    <property type="component" value="Chromosome 18"/>
</dbReference>
<dbReference type="InterPro" id="IPR030217">
    <property type="entry name" value="NXF_fam"/>
</dbReference>
<comment type="caution">
    <text evidence="3">The sequence shown here is derived from an EMBL/GenBank/DDBJ whole genome shotgun (WGS) entry which is preliminary data.</text>
</comment>
<evidence type="ECO:0000259" key="2">
    <source>
        <dbReference type="PROSITE" id="PS51281"/>
    </source>
</evidence>
<feature type="region of interest" description="Disordered" evidence="1">
    <location>
        <begin position="521"/>
        <end position="565"/>
    </location>
</feature>
<dbReference type="SUPFAM" id="SSF46934">
    <property type="entry name" value="UBA-like"/>
    <property type="match status" value="1"/>
</dbReference>
<sequence>MSQNDMIEIDLTDDSAPANPTSNENKVVFTVPTNEKLQYNELSSSCVTNKKAVKRKSVANKPERILTWLPENRANYKRNIPKRKNKPVVIYSKKETQIVTPCYKEISKNVFVPTKSIPDKPPPRLYVRPDLFPATRTPVLVDVSHQQADEPSTSTAKQPIEQTVVEAVAKPTRVETAVKPKIVFNRPLKPTTETVVKPTIDETVAKPTSVKPKIVFKTREPPVLLQTESTTEAGKKAALAKKQITTTDNTSVQESLIDLTDNKPITTTAEPVEKTAIETVNATKIETVVNPTILETAAIIPGTGQNTVEPQVNQTESTTEAENYPSPQITVLTVSPVVIDLTDNETVVEPTTDKPPIGPTTVETSVKPAVPPSISKMEKGNSSGTLPAPPMSALQMLFMDDLASLHQRYLKALQMEQTPDPDVLKYFRQLQKVYFERMKQGHIVINYDWVLPIPVEEYETIDLDIMRLYVVKMSKQYQAHKDQADKQILKLLQSTYSRRLRESKETNSSLQFTSNSKKSYKLVLDNQPTPKATKGKVAEKKPTKKANKPTVNQNQPSQKSMDKIKEQQIESVHENQQMFEKFLANIQASSSKPTGKNQQGAKGKQQSANKGQGNQQPATNKKVAATPSTNQQPAKPSSTPVSVTKGNQQSTNQGQGNQQGTNTNIAGASSTNQQPAKPESNPNTPSGSRPNVIEISTNQSTSTPPRANQNTPTPPRTNQSMPNPPRSNQSAPSTSRTNQQPTMPLNASMRAPAGIPRSFLRDREIYNNPGRPEPTPPEAPIWKKTLNPGQYTPVWPTNQHLHQPGMEPIFLDTDQPANVGQTQTYSPSDAYAGEQMAIDSCAQDPGSISPTAGDKRASAYSRLGPVAPPKKPKLTINLLFSKEQESRREVVEPPTRPPHVPVPERPEVLASTDETVIRYLAHWPWRRRLAPRREATHRESKSVMIMEMEQMMEGYESDTHFIKVSIKRYPPHFTKEDVLDLLLDHVKDRSFIPCFIEFTPEECYFLVLRNRAALVNLHSIGLQIIKDDLKMPITLSIVDLSVNHVEFIPRIILRKRLAHKYDADAGKLDLQAFCMEPDVSHFIYYPLNRTTNQLALVQIATVVEWSHLTELNLSRNRLTCLDGFELPTTTPKLKHLDLSHNHFTKISSLLPSRGLNLKSLKLEGNPLCGDYIDEQRYVRVVRMVFPTVDEIDGVHIPRPGTLPPPRANYCPSGAIPLVRRYLAVCLSVPAAREWYHPRATLSVTACSRLRHHPDYRSFRELCQPANNARGAAPVAARLARWPARRVDPASLLVDVMMHTDETTILRLSGIIKIIAETLAEDEPLLYFTRTVVLCGDGVTYSIMHEMIHWEEPTVEAADKAFNITMVSRSKPLSLKLDSPPDEDLKGKLIAIFMKITELDKEKSEKCLELRDWDLKAALEYFVKLLKLNNLSSLEMET</sequence>
<dbReference type="Gene3D" id="3.80.10.10">
    <property type="entry name" value="Ribonuclease Inhibitor"/>
    <property type="match status" value="1"/>
</dbReference>
<dbReference type="InterPro" id="IPR057125">
    <property type="entry name" value="NXF1/2/3/5-like_LRR"/>
</dbReference>
<dbReference type="Gene3D" id="3.10.450.50">
    <property type="match status" value="1"/>
</dbReference>
<feature type="region of interest" description="Disordered" evidence="1">
    <location>
        <begin position="1"/>
        <end position="25"/>
    </location>
</feature>
<dbReference type="Pfam" id="PF24048">
    <property type="entry name" value="LRR_NXF1-5"/>
    <property type="match status" value="1"/>
</dbReference>